<evidence type="ECO:0000313" key="2">
    <source>
        <dbReference type="Proteomes" id="UP000529783"/>
    </source>
</evidence>
<accession>A0A7Y9EH85</accession>
<dbReference type="RefSeq" id="WP_179844718.1">
    <property type="nucleotide sequence ID" value="NZ_JACCBA010000001.1"/>
</dbReference>
<protein>
    <submittedName>
        <fullName evidence="1">Uncharacterized protein</fullName>
    </submittedName>
</protein>
<comment type="caution">
    <text evidence="1">The sequence shown here is derived from an EMBL/GenBank/DDBJ whole genome shotgun (WGS) entry which is preliminary data.</text>
</comment>
<dbReference type="AlphaFoldDB" id="A0A7Y9EH85"/>
<name>A0A7Y9EH85_9ACTN</name>
<proteinExistence type="predicted"/>
<reference evidence="1 2" key="1">
    <citation type="submission" date="2020-07" db="EMBL/GenBank/DDBJ databases">
        <title>Sequencing the genomes of 1000 actinobacteria strains.</title>
        <authorList>
            <person name="Klenk H.-P."/>
        </authorList>
    </citation>
    <scope>NUCLEOTIDE SEQUENCE [LARGE SCALE GENOMIC DNA]</scope>
    <source>
        <strain evidence="1 2">DSM 40398</strain>
    </source>
</reference>
<sequence>MKLSSWKACSGAAPDDPRLVELHRAHGLRPPPMFPTRDGWDGMGVPEHGWEMSYKATVRIPGRYTYDEPAVEISPNCGKRTLRKSA</sequence>
<gene>
    <name evidence="1" type="ORF">BJY14_003657</name>
</gene>
<keyword evidence="2" id="KW-1185">Reference proteome</keyword>
<dbReference type="Proteomes" id="UP000529783">
    <property type="component" value="Unassembled WGS sequence"/>
</dbReference>
<dbReference type="EMBL" id="JACCBA010000001">
    <property type="protein sequence ID" value="NYD47674.1"/>
    <property type="molecule type" value="Genomic_DNA"/>
</dbReference>
<evidence type="ECO:0000313" key="1">
    <source>
        <dbReference type="EMBL" id="NYD47674.1"/>
    </source>
</evidence>
<organism evidence="1 2">
    <name type="scientific">Actinomadura luteofluorescens</name>
    <dbReference type="NCBI Taxonomy" id="46163"/>
    <lineage>
        <taxon>Bacteria</taxon>
        <taxon>Bacillati</taxon>
        <taxon>Actinomycetota</taxon>
        <taxon>Actinomycetes</taxon>
        <taxon>Streptosporangiales</taxon>
        <taxon>Thermomonosporaceae</taxon>
        <taxon>Actinomadura</taxon>
    </lineage>
</organism>